<feature type="transmembrane region" description="Helical" evidence="7">
    <location>
        <begin position="192"/>
        <end position="210"/>
    </location>
</feature>
<dbReference type="SUPFAM" id="SSF81321">
    <property type="entry name" value="Family A G protein-coupled receptor-like"/>
    <property type="match status" value="1"/>
</dbReference>
<accession>W9XQ36</accession>
<evidence type="ECO:0000313" key="9">
    <source>
        <dbReference type="Proteomes" id="UP000019471"/>
    </source>
</evidence>
<reference evidence="8 9" key="1">
    <citation type="submission" date="2013-03" db="EMBL/GenBank/DDBJ databases">
        <title>The Genome Sequence of Cladophialophora psammophila CBS 110553.</title>
        <authorList>
            <consortium name="The Broad Institute Genomics Platform"/>
            <person name="Cuomo C."/>
            <person name="de Hoog S."/>
            <person name="Gorbushina A."/>
            <person name="Walker B."/>
            <person name="Young S.K."/>
            <person name="Zeng Q."/>
            <person name="Gargeya S."/>
            <person name="Fitzgerald M."/>
            <person name="Haas B."/>
            <person name="Abouelleil A."/>
            <person name="Allen A.W."/>
            <person name="Alvarado L."/>
            <person name="Arachchi H.M."/>
            <person name="Berlin A.M."/>
            <person name="Chapman S.B."/>
            <person name="Gainer-Dewar J."/>
            <person name="Goldberg J."/>
            <person name="Griggs A."/>
            <person name="Gujja S."/>
            <person name="Hansen M."/>
            <person name="Howarth C."/>
            <person name="Imamovic A."/>
            <person name="Ireland A."/>
            <person name="Larimer J."/>
            <person name="McCowan C."/>
            <person name="Murphy C."/>
            <person name="Pearson M."/>
            <person name="Poon T.W."/>
            <person name="Priest M."/>
            <person name="Roberts A."/>
            <person name="Saif S."/>
            <person name="Shea T."/>
            <person name="Sisk P."/>
            <person name="Sykes S."/>
            <person name="Wortman J."/>
            <person name="Nusbaum C."/>
            <person name="Birren B."/>
        </authorList>
    </citation>
    <scope>NUCLEOTIDE SEQUENCE [LARGE SCALE GENOMIC DNA]</scope>
    <source>
        <strain evidence="8 9">CBS 110553</strain>
    </source>
</reference>
<feature type="transmembrane region" description="Helical" evidence="7">
    <location>
        <begin position="134"/>
        <end position="154"/>
    </location>
</feature>
<evidence type="ECO:0000256" key="1">
    <source>
        <dbReference type="ARBA" id="ARBA00004141"/>
    </source>
</evidence>
<evidence type="ECO:0000313" key="8">
    <source>
        <dbReference type="EMBL" id="EXJ72439.1"/>
    </source>
</evidence>
<feature type="transmembrane region" description="Helical" evidence="7">
    <location>
        <begin position="230"/>
        <end position="254"/>
    </location>
</feature>
<dbReference type="Pfam" id="PF01036">
    <property type="entry name" value="Bac_rhodopsin"/>
    <property type="match status" value="1"/>
</dbReference>
<proteinExistence type="inferred from homology"/>
<dbReference type="PANTHER" id="PTHR28286">
    <property type="match status" value="1"/>
</dbReference>
<evidence type="ECO:0000256" key="5">
    <source>
        <dbReference type="ARBA" id="ARBA00023136"/>
    </source>
</evidence>
<comment type="caution">
    <text evidence="8">The sequence shown here is derived from an EMBL/GenBank/DDBJ whole genome shotgun (WGS) entry which is preliminary data.</text>
</comment>
<dbReference type="PRINTS" id="PR00251">
    <property type="entry name" value="BACTRLOPSIN"/>
</dbReference>
<dbReference type="InterPro" id="IPR001425">
    <property type="entry name" value="Arc/bac/fun_rhodopsins"/>
</dbReference>
<evidence type="ECO:0000256" key="4">
    <source>
        <dbReference type="ARBA" id="ARBA00022989"/>
    </source>
</evidence>
<dbReference type="OrthoDB" id="536545at2759"/>
<keyword evidence="9" id="KW-1185">Reference proteome</keyword>
<keyword evidence="3 7" id="KW-0812">Transmembrane</keyword>
<organism evidence="8 9">
    <name type="scientific">Cladophialophora psammophila CBS 110553</name>
    <dbReference type="NCBI Taxonomy" id="1182543"/>
    <lineage>
        <taxon>Eukaryota</taxon>
        <taxon>Fungi</taxon>
        <taxon>Dikarya</taxon>
        <taxon>Ascomycota</taxon>
        <taxon>Pezizomycotina</taxon>
        <taxon>Eurotiomycetes</taxon>
        <taxon>Chaetothyriomycetidae</taxon>
        <taxon>Chaetothyriales</taxon>
        <taxon>Herpotrichiellaceae</taxon>
        <taxon>Cladophialophora</taxon>
    </lineage>
</organism>
<feature type="region of interest" description="Disordered" evidence="6">
    <location>
        <begin position="274"/>
        <end position="312"/>
    </location>
</feature>
<keyword evidence="4 7" id="KW-1133">Transmembrane helix</keyword>
<sequence length="312" mass="35165">MGGNGALHTNPFIVNGRTVDIHITTRGSDWYWAVMSVMGTTMLAILAISFLKPASNRLFYYILSLVAFVAMVEHYSMASNLGWVPIDVEWRRSSHLVSGVNRQIWWVRYCGWFLIWPLLSAIVLLASVVPGIQVFWTCFLSCSMAILAVVGAVVRTDYKWGYYGFWIWCWLLIGYQLIWLPRKFALALGKDVAFAHNITAGWVWMLWMLYPICWGVSEGGNVIPPDSEFIFYGILDCCLIPITSAFFLFSHWTIDPARLGLKMRTYDDPLNIHSTSNQEKMAPRGQTEGITEAGDASQRAPVTEGEVPATTA</sequence>
<dbReference type="AlphaFoldDB" id="W9XQ36"/>
<gene>
    <name evidence="8" type="ORF">A1O5_04943</name>
</gene>
<evidence type="ECO:0000256" key="2">
    <source>
        <dbReference type="ARBA" id="ARBA00008130"/>
    </source>
</evidence>
<feature type="transmembrane region" description="Helical" evidence="7">
    <location>
        <begin position="160"/>
        <end position="180"/>
    </location>
</feature>
<feature type="transmembrane region" description="Helical" evidence="7">
    <location>
        <begin position="58"/>
        <end position="86"/>
    </location>
</feature>
<evidence type="ECO:0000256" key="3">
    <source>
        <dbReference type="ARBA" id="ARBA00022692"/>
    </source>
</evidence>
<comment type="subcellular location">
    <subcellularLocation>
        <location evidence="1">Membrane</location>
        <topology evidence="1">Multi-pass membrane protein</topology>
    </subcellularLocation>
</comment>
<evidence type="ECO:0000256" key="6">
    <source>
        <dbReference type="SAM" id="MobiDB-lite"/>
    </source>
</evidence>
<evidence type="ECO:0000256" key="7">
    <source>
        <dbReference type="SAM" id="Phobius"/>
    </source>
</evidence>
<dbReference type="eggNOG" id="ENOG502RWTP">
    <property type="taxonomic scope" value="Eukaryota"/>
</dbReference>
<keyword evidence="5 7" id="KW-0472">Membrane</keyword>
<dbReference type="CDD" id="cd15239">
    <property type="entry name" value="7tm_YRO2_fungal-like"/>
    <property type="match status" value="1"/>
</dbReference>
<feature type="transmembrane region" description="Helical" evidence="7">
    <location>
        <begin position="106"/>
        <end position="127"/>
    </location>
</feature>
<name>W9XQ36_9EURO</name>
<dbReference type="Proteomes" id="UP000019471">
    <property type="component" value="Unassembled WGS sequence"/>
</dbReference>
<dbReference type="GO" id="GO:0005783">
    <property type="term" value="C:endoplasmic reticulum"/>
    <property type="evidence" value="ECO:0007669"/>
    <property type="project" value="TreeGrafter"/>
</dbReference>
<dbReference type="HOGENOM" id="CLU_054785_2_1_1"/>
<comment type="similarity">
    <text evidence="2">Belongs to the archaeal/bacterial/fungal opsin family.</text>
</comment>
<dbReference type="EMBL" id="AMGX01000006">
    <property type="protein sequence ID" value="EXJ72439.1"/>
    <property type="molecule type" value="Genomic_DNA"/>
</dbReference>
<feature type="transmembrane region" description="Helical" evidence="7">
    <location>
        <begin position="30"/>
        <end position="51"/>
    </location>
</feature>
<dbReference type="Gene3D" id="1.20.1070.10">
    <property type="entry name" value="Rhodopsin 7-helix transmembrane proteins"/>
    <property type="match status" value="1"/>
</dbReference>
<dbReference type="GeneID" id="19189664"/>
<dbReference type="RefSeq" id="XP_007743737.1">
    <property type="nucleotide sequence ID" value="XM_007745547.1"/>
</dbReference>
<dbReference type="InterPro" id="IPR043476">
    <property type="entry name" value="Yro2-like_7TM"/>
</dbReference>
<dbReference type="PANTHER" id="PTHR28286:SF1">
    <property type="entry name" value="30 KDA HEAT SHOCK PROTEIN-RELATED"/>
    <property type="match status" value="1"/>
</dbReference>
<dbReference type="GO" id="GO:0005886">
    <property type="term" value="C:plasma membrane"/>
    <property type="evidence" value="ECO:0007669"/>
    <property type="project" value="TreeGrafter"/>
</dbReference>
<dbReference type="SMART" id="SM01021">
    <property type="entry name" value="Bac_rhodopsin"/>
    <property type="match status" value="1"/>
</dbReference>
<protein>
    <submittedName>
        <fullName evidence="8">Uncharacterized protein</fullName>
    </submittedName>
</protein>